<feature type="domain" description="C2H2-type" evidence="9">
    <location>
        <begin position="340"/>
        <end position="367"/>
    </location>
</feature>
<dbReference type="Gene3D" id="3.30.160.60">
    <property type="entry name" value="Classic Zinc Finger"/>
    <property type="match status" value="9"/>
</dbReference>
<dbReference type="InterPro" id="IPR013087">
    <property type="entry name" value="Znf_C2H2_type"/>
</dbReference>
<keyword evidence="3" id="KW-0677">Repeat</keyword>
<dbReference type="GO" id="GO:0008270">
    <property type="term" value="F:zinc ion binding"/>
    <property type="evidence" value="ECO:0007669"/>
    <property type="project" value="UniProtKB-KW"/>
</dbReference>
<feature type="domain" description="C2H2-type" evidence="9">
    <location>
        <begin position="1020"/>
        <end position="1047"/>
    </location>
</feature>
<feature type="domain" description="C2H2-type" evidence="9">
    <location>
        <begin position="1051"/>
        <end position="1078"/>
    </location>
</feature>
<accession>A0AAV8Z3B3</accession>
<evidence type="ECO:0000313" key="10">
    <source>
        <dbReference type="EMBL" id="KAJ8957858.1"/>
    </source>
</evidence>
<keyword evidence="11" id="KW-1185">Reference proteome</keyword>
<protein>
    <recommendedName>
        <fullName evidence="9">C2H2-type domain-containing protein</fullName>
    </recommendedName>
</protein>
<dbReference type="SMART" id="SM00868">
    <property type="entry name" value="zf-AD"/>
    <property type="match status" value="2"/>
</dbReference>
<feature type="domain" description="C2H2-type" evidence="9">
    <location>
        <begin position="1327"/>
        <end position="1354"/>
    </location>
</feature>
<keyword evidence="4 8" id="KW-0863">Zinc-finger</keyword>
<keyword evidence="2" id="KW-0479">Metal-binding</keyword>
<evidence type="ECO:0000256" key="6">
    <source>
        <dbReference type="ARBA" id="ARBA00023125"/>
    </source>
</evidence>
<dbReference type="InterPro" id="IPR012934">
    <property type="entry name" value="Znf_AD"/>
</dbReference>
<reference evidence="10" key="1">
    <citation type="journal article" date="2023" name="Insect Mol. Biol.">
        <title>Genome sequencing provides insights into the evolution of gene families encoding plant cell wall-degrading enzymes in longhorned beetles.</title>
        <authorList>
            <person name="Shin N.R."/>
            <person name="Okamura Y."/>
            <person name="Kirsch R."/>
            <person name="Pauchet Y."/>
        </authorList>
    </citation>
    <scope>NUCLEOTIDE SEQUENCE</scope>
    <source>
        <strain evidence="10">AMC_N1</strain>
    </source>
</reference>
<feature type="domain" description="C2H2-type" evidence="9">
    <location>
        <begin position="590"/>
        <end position="617"/>
    </location>
</feature>
<name>A0AAV8Z3B3_9CUCU</name>
<organism evidence="10 11">
    <name type="scientific">Aromia moschata</name>
    <dbReference type="NCBI Taxonomy" id="1265417"/>
    <lineage>
        <taxon>Eukaryota</taxon>
        <taxon>Metazoa</taxon>
        <taxon>Ecdysozoa</taxon>
        <taxon>Arthropoda</taxon>
        <taxon>Hexapoda</taxon>
        <taxon>Insecta</taxon>
        <taxon>Pterygota</taxon>
        <taxon>Neoptera</taxon>
        <taxon>Endopterygota</taxon>
        <taxon>Coleoptera</taxon>
        <taxon>Polyphaga</taxon>
        <taxon>Cucujiformia</taxon>
        <taxon>Chrysomeloidea</taxon>
        <taxon>Cerambycidae</taxon>
        <taxon>Cerambycinae</taxon>
        <taxon>Callichromatini</taxon>
        <taxon>Aromia</taxon>
    </lineage>
</organism>
<evidence type="ECO:0000256" key="2">
    <source>
        <dbReference type="ARBA" id="ARBA00022723"/>
    </source>
</evidence>
<feature type="domain" description="C2H2-type" evidence="9">
    <location>
        <begin position="1226"/>
        <end position="1253"/>
    </location>
</feature>
<dbReference type="PANTHER" id="PTHR24392">
    <property type="entry name" value="ZINC FINGER PROTEIN"/>
    <property type="match status" value="1"/>
</dbReference>
<feature type="domain" description="C2H2-type" evidence="9">
    <location>
        <begin position="216"/>
        <end position="243"/>
    </location>
</feature>
<comment type="subcellular location">
    <subcellularLocation>
        <location evidence="1">Nucleus</location>
    </subcellularLocation>
</comment>
<evidence type="ECO:0000256" key="3">
    <source>
        <dbReference type="ARBA" id="ARBA00022737"/>
    </source>
</evidence>
<dbReference type="InterPro" id="IPR036236">
    <property type="entry name" value="Znf_C2H2_sf"/>
</dbReference>
<keyword evidence="5" id="KW-0862">Zinc</keyword>
<gene>
    <name evidence="10" type="ORF">NQ318_001854</name>
</gene>
<proteinExistence type="predicted"/>
<keyword evidence="7" id="KW-0539">Nucleus</keyword>
<sequence>MKNWSDAEKNGFPQKEEKHVMTKRIIEEQTDCGLITHLELKREQNICVDTDTFVKKEDKDNWLLNKASFTTINFQTQTFNTNFEVVDIKMEEDYNGFEEDTTVENVNQQEDSVFQEIAFPVTNCNDSQSYQIGNEHVLRDNLTIHDEATGVVMYKCSICIFKTKQKPCLRRHMVNHTDPSRVLSYQCEKCHFKTPRKTNLARHMLTHQDPSELPMYPCDKCDYKAKHKYYLKKHMENHQDPSEIVTYKCNLCDYRAKRKCYLENHMLNHLDHPESMMYRCNSCEFKTKYKHSLKHHMLVHQDVCEVTLYQCEKCEYKAKRKQTLEKHMITHRDLSEVTTYKCDLCEFETKRKDALKRHVEAHQDLSKEASNWSYAEKNDEGNMLDREHDMDFHTDQSSFENETKDEVETHDCHLTLNVSNVVASKLQEINNTHEEIDSKMDEDHYKRFKDNASGCSTANVPVEKHTAIKKSISDAADALTLKNLLADHKFPTKVPVYKCEKCQFETKHKNSMKKHTFTHQEPSEAILYHCDKCDFKTKHKDSLKLHLDLHQEPSKVSMYRCRICQFETKRKVYLKKHLLTHQNPSEVILYRCDICAFKTKHKQSLTRHMERHRDPSRISMYQCSKCHFGIKHKDCLKKQVLIHYDPSETTMHHCDKCEFKTKHMDSFAKTVSSEEKPKEISACIMESREEEKVKLCMLCFTSCGSNCQVVDDDVKKMMVVLLLKDHLENRHPIICGKCVENLKTCYEFKLSCLTSNNCITLPPNNGDSAKLDLSHIKEEKCGGVHLSETNTICRLCMKIIGLRNQLSSSDNNKKLRIQLNKYLPKLVLNASQYVSVCTSCDINLEAYFDIMRNWLCTERNDEGSISTEIISNAENDSHHLTSHVKHELDVEFPVDSAIPENKFNTDLHNHHLKTNVSDVEGSKSQGFSIKHEEVDIKMGINDYERFKEDGTNVLDQSDFYQHNTENVPVYQHTIQENTSQSSLFHHKSCDFAVNQNFTDTSYGFSPKNQVEDCLSPNMMYHCEKCRFKTTRKNYLTKHMLTHQDPSEVTMYHCDKCSFQTKRKQSLMRHMELHQDPSKALTHQCEKCHFETKYKESLKKHMLIHCDPSEVTMYHCDKCSFQTKRKKSLIRHMEMHQDPSKALMDQYEIQEDTSKSSLFQYKSCDFTIKQNFTDSSYDFSLQNHVDSCLSSKVLMYHCDNCDYQTRHKHSLKHHVALHQDPSKVTMYHCEKCQFKTKRKDYLKKHMLIHQNPSECEKCHFESRYKDSLRKHMLIHCDPSKVTMYHLKDHRSPKVSMYHCEKCQFKAKFKVYLKQHMLTHQDSSKVTMYHCDKCNFQTKCKQSLTRHMENHQDSSEATFLNLYDIAIPYKARK</sequence>
<evidence type="ECO:0000256" key="7">
    <source>
        <dbReference type="ARBA" id="ARBA00023242"/>
    </source>
</evidence>
<evidence type="ECO:0000313" key="11">
    <source>
        <dbReference type="Proteomes" id="UP001162162"/>
    </source>
</evidence>
<dbReference type="Pfam" id="PF00096">
    <property type="entry name" value="zf-C2H2"/>
    <property type="match status" value="1"/>
</dbReference>
<dbReference type="SMART" id="SM00355">
    <property type="entry name" value="ZnF_C2H2"/>
    <property type="match status" value="21"/>
</dbReference>
<dbReference type="Proteomes" id="UP001162162">
    <property type="component" value="Unassembled WGS sequence"/>
</dbReference>
<dbReference type="SUPFAM" id="SSF57667">
    <property type="entry name" value="beta-beta-alpha zinc fingers"/>
    <property type="match status" value="7"/>
</dbReference>
<comment type="caution">
    <text evidence="10">The sequence shown here is derived from an EMBL/GenBank/DDBJ whole genome shotgun (WGS) entry which is preliminary data.</text>
</comment>
<feature type="domain" description="C2H2-type" evidence="9">
    <location>
        <begin position="1113"/>
        <end position="1140"/>
    </location>
</feature>
<evidence type="ECO:0000259" key="9">
    <source>
        <dbReference type="PROSITE" id="PS50157"/>
    </source>
</evidence>
<dbReference type="GO" id="GO:0003677">
    <property type="term" value="F:DNA binding"/>
    <property type="evidence" value="ECO:0007669"/>
    <property type="project" value="UniProtKB-KW"/>
</dbReference>
<evidence type="ECO:0000256" key="1">
    <source>
        <dbReference type="ARBA" id="ARBA00004123"/>
    </source>
</evidence>
<dbReference type="PROSITE" id="PS50157">
    <property type="entry name" value="ZINC_FINGER_C2H2_2"/>
    <property type="match status" value="10"/>
</dbReference>
<evidence type="ECO:0000256" key="5">
    <source>
        <dbReference type="ARBA" id="ARBA00022833"/>
    </source>
</evidence>
<keyword evidence="6" id="KW-0238">DNA-binding</keyword>
<dbReference type="GO" id="GO:0005634">
    <property type="term" value="C:nucleus"/>
    <property type="evidence" value="ECO:0007669"/>
    <property type="project" value="UniProtKB-SubCell"/>
</dbReference>
<feature type="domain" description="C2H2-type" evidence="9">
    <location>
        <begin position="185"/>
        <end position="212"/>
    </location>
</feature>
<dbReference type="EMBL" id="JAPWTK010000020">
    <property type="protein sequence ID" value="KAJ8957858.1"/>
    <property type="molecule type" value="Genomic_DNA"/>
</dbReference>
<evidence type="ECO:0000256" key="8">
    <source>
        <dbReference type="PROSITE-ProRule" id="PRU00042"/>
    </source>
</evidence>
<evidence type="ECO:0000256" key="4">
    <source>
        <dbReference type="ARBA" id="ARBA00022771"/>
    </source>
</evidence>
<feature type="domain" description="C2H2-type" evidence="9">
    <location>
        <begin position="309"/>
        <end position="336"/>
    </location>
</feature>